<gene>
    <name evidence="2" type="ORF">FHR20_002153</name>
</gene>
<feature type="domain" description="ABM" evidence="1">
    <location>
        <begin position="2"/>
        <end position="90"/>
    </location>
</feature>
<sequence>MIAVLFEAWPAEGQGDRYLAIAAALGSELAAIDGFLGIERFESLSEPGKLLSLSWWRDEAAIAAWRGFGPHRAAQAEGRAAIFRDYRIRVAAVVRGYGMHDRTGQL</sequence>
<dbReference type="EMBL" id="JAASQV010000002">
    <property type="protein sequence ID" value="NIJ65191.1"/>
    <property type="molecule type" value="Genomic_DNA"/>
</dbReference>
<evidence type="ECO:0000313" key="3">
    <source>
        <dbReference type="Proteomes" id="UP000564677"/>
    </source>
</evidence>
<organism evidence="2 3">
    <name type="scientific">Sphingomonas leidyi</name>
    <dbReference type="NCBI Taxonomy" id="68569"/>
    <lineage>
        <taxon>Bacteria</taxon>
        <taxon>Pseudomonadati</taxon>
        <taxon>Pseudomonadota</taxon>
        <taxon>Alphaproteobacteria</taxon>
        <taxon>Sphingomonadales</taxon>
        <taxon>Sphingomonadaceae</taxon>
        <taxon>Sphingomonas</taxon>
    </lineage>
</organism>
<reference evidence="2 3" key="1">
    <citation type="submission" date="2020-03" db="EMBL/GenBank/DDBJ databases">
        <title>Genomic Encyclopedia of Type Strains, Phase IV (KMG-IV): sequencing the most valuable type-strain genomes for metagenomic binning, comparative biology and taxonomic classification.</title>
        <authorList>
            <person name="Goeker M."/>
        </authorList>
    </citation>
    <scope>NUCLEOTIDE SEQUENCE [LARGE SCALE GENOMIC DNA]</scope>
    <source>
        <strain evidence="2 3">DSM 4733</strain>
    </source>
</reference>
<dbReference type="SUPFAM" id="SSF54909">
    <property type="entry name" value="Dimeric alpha+beta barrel"/>
    <property type="match status" value="1"/>
</dbReference>
<dbReference type="PANTHER" id="PTHR37811">
    <property type="entry name" value="BLL5343 PROTEIN"/>
    <property type="match status" value="1"/>
</dbReference>
<dbReference type="InterPro" id="IPR007138">
    <property type="entry name" value="ABM_dom"/>
</dbReference>
<keyword evidence="3" id="KW-1185">Reference proteome</keyword>
<dbReference type="AlphaFoldDB" id="A0A7X5V0J7"/>
<dbReference type="InterPro" id="IPR052936">
    <property type="entry name" value="Jasmonate_Hydroxylase-like"/>
</dbReference>
<accession>A0A7X5V0J7</accession>
<dbReference type="PROSITE" id="PS51725">
    <property type="entry name" value="ABM"/>
    <property type="match status" value="1"/>
</dbReference>
<dbReference type="GO" id="GO:0004497">
    <property type="term" value="F:monooxygenase activity"/>
    <property type="evidence" value="ECO:0007669"/>
    <property type="project" value="UniProtKB-KW"/>
</dbReference>
<dbReference type="Pfam" id="PF03992">
    <property type="entry name" value="ABM"/>
    <property type="match status" value="1"/>
</dbReference>
<dbReference type="InterPro" id="IPR011008">
    <property type="entry name" value="Dimeric_a/b-barrel"/>
</dbReference>
<dbReference type="Gene3D" id="3.30.70.100">
    <property type="match status" value="1"/>
</dbReference>
<keyword evidence="2" id="KW-0560">Oxidoreductase</keyword>
<dbReference type="Proteomes" id="UP000564677">
    <property type="component" value="Unassembled WGS sequence"/>
</dbReference>
<evidence type="ECO:0000313" key="2">
    <source>
        <dbReference type="EMBL" id="NIJ65191.1"/>
    </source>
</evidence>
<name>A0A7X5V0J7_9SPHN</name>
<evidence type="ECO:0000259" key="1">
    <source>
        <dbReference type="PROSITE" id="PS51725"/>
    </source>
</evidence>
<comment type="caution">
    <text evidence="2">The sequence shown here is derived from an EMBL/GenBank/DDBJ whole genome shotgun (WGS) entry which is preliminary data.</text>
</comment>
<keyword evidence="2" id="KW-0503">Monooxygenase</keyword>
<protein>
    <submittedName>
        <fullName evidence="2">Heme-degrading monooxygenase HmoA</fullName>
    </submittedName>
</protein>
<dbReference type="PANTHER" id="PTHR37811:SF2">
    <property type="entry name" value="ABM DOMAIN-CONTAINING PROTEIN"/>
    <property type="match status" value="1"/>
</dbReference>
<proteinExistence type="predicted"/>
<dbReference type="RefSeq" id="WP_167299623.1">
    <property type="nucleotide sequence ID" value="NZ_CP170557.1"/>
</dbReference>